<feature type="compositionally biased region" description="Basic and acidic residues" evidence="2">
    <location>
        <begin position="617"/>
        <end position="643"/>
    </location>
</feature>
<feature type="region of interest" description="Disordered" evidence="2">
    <location>
        <begin position="760"/>
        <end position="791"/>
    </location>
</feature>
<feature type="compositionally biased region" description="Polar residues" evidence="2">
    <location>
        <begin position="936"/>
        <end position="957"/>
    </location>
</feature>
<organism evidence="3 4">
    <name type="scientific">Leishmania donovani</name>
    <dbReference type="NCBI Taxonomy" id="5661"/>
    <lineage>
        <taxon>Eukaryota</taxon>
        <taxon>Discoba</taxon>
        <taxon>Euglenozoa</taxon>
        <taxon>Kinetoplastea</taxon>
        <taxon>Metakinetoplastina</taxon>
        <taxon>Trypanosomatida</taxon>
        <taxon>Trypanosomatidae</taxon>
        <taxon>Leishmaniinae</taxon>
        <taxon>Leishmania</taxon>
    </lineage>
</organism>
<evidence type="ECO:0000313" key="4">
    <source>
        <dbReference type="Proteomes" id="UP000274082"/>
    </source>
</evidence>
<feature type="compositionally biased region" description="Polar residues" evidence="2">
    <location>
        <begin position="21"/>
        <end position="54"/>
    </location>
</feature>
<gene>
    <name evidence="3" type="ORF">LdCL_360021000</name>
</gene>
<feature type="compositionally biased region" description="Basic and acidic residues" evidence="2">
    <location>
        <begin position="240"/>
        <end position="253"/>
    </location>
</feature>
<dbReference type="VEuPathDB" id="TriTrypDB:LDHU3_36.1980"/>
<feature type="compositionally biased region" description="Basic residues" evidence="2">
    <location>
        <begin position="452"/>
        <end position="468"/>
    </location>
</feature>
<feature type="compositionally biased region" description="Low complexity" evidence="2">
    <location>
        <begin position="8"/>
        <end position="20"/>
    </location>
</feature>
<dbReference type="VEuPathDB" id="TriTrypDB:LdCL_360021000"/>
<feature type="region of interest" description="Disordered" evidence="2">
    <location>
        <begin position="188"/>
        <end position="468"/>
    </location>
</feature>
<feature type="region of interest" description="Disordered" evidence="2">
    <location>
        <begin position="598"/>
        <end position="646"/>
    </location>
</feature>
<feature type="compositionally biased region" description="Low complexity" evidence="2">
    <location>
        <begin position="203"/>
        <end position="213"/>
    </location>
</feature>
<feature type="region of interest" description="Disordered" evidence="2">
    <location>
        <begin position="911"/>
        <end position="957"/>
    </location>
</feature>
<feature type="region of interest" description="Disordered" evidence="2">
    <location>
        <begin position="495"/>
        <end position="516"/>
    </location>
</feature>
<feature type="region of interest" description="Disordered" evidence="2">
    <location>
        <begin position="1"/>
        <end position="172"/>
    </location>
</feature>
<keyword evidence="4" id="KW-1185">Reference proteome</keyword>
<keyword evidence="1" id="KW-0175">Coiled coil</keyword>
<feature type="region of interest" description="Disordered" evidence="2">
    <location>
        <begin position="1008"/>
        <end position="1043"/>
    </location>
</feature>
<feature type="compositionally biased region" description="Basic and acidic residues" evidence="2">
    <location>
        <begin position="358"/>
        <end position="373"/>
    </location>
</feature>
<sequence>MEDEEELSMVVPVPGSGVSSQRAASEQSVHAGKSSAQDASTSACTAGTPFSRSRTPVPFRRAPSAARGSDEQDQVSIPTPSIQRMKPSMSPKVDESTAAPTQRPSGRSAASSTSIVFSGADSTTGTSILFASGDASSDRVMSGEVSPLSRSPCVAKKDKSGNVAAPKPQTKYDEVAQDAAAVVDLTSDSSFDLHIEEDEQAEEPPAVAAAADEAPQDEREPSKASKNPTPGSSKLASSISKKEATDKRVEKAGKSTSRATPAVPSAHPAPRGSRARRGAKVTVPSQQASAARASRGHPGTSSALERKANTPRAEQQLASSRDHDLVASPSPSSRISSSGGSLSHPESRGSVNSVGEESAERFPNRERHGDRRLRPTPAEDTEDDEDRRSISTPERVVGHGASRNHKGVTSDTGERGRSSRARRGAANEHSRRAHSGPSRTDRCRGRELSREGHHHLSSRSPVRRHGSRRLTVESLHGGALAHECLMELWQHNREGDFDWPRPHRRRRSGEAPPHHRCHCRSESSAEAPLHLCADHVPLHRVSFYDDYTDNDVYAAAAVTSHERFGGLTERFRRRSSREGGDDGYGAAAVQSARSAASSVFSGDDVEDKEELLTSSHVNDRRSSTRGRRVDTELSPRSKARYADSRPGQTICRQELLRYDYGNRRASELRGGGSMHRRDGTAARDHRRRGAEWEPDYYYLNAPRKGYSLDSGGCGSSRCLQSCHSPRLAAPPARESPLLSRCGIYRPDLPSDALSGEVRYQSLPPSASSPVRRHRARSAASGKQATPLRRASQSLASSVASISLPEKELLGEVEWKLDALEKQIADEDAERERVMMRSPFERLYHLNNRRDRDERRNKVFQLNLLERIRDRIVSGSLKEDIARKEERLRKQEEMLTSPNGVFVRLYQNSSPRRSSNVAVEGSDCKSAGEGNRDRRASVNTTGVSSQRASTARSRMSTAESQELCNRLYETAAIVKQKKEAMRKQSVEKRQRQQAEELLIARLAGQIQLERSRARASSKRRPKTPAQLEDEARAELEKLREEDPEGYEKKVLRGRVLSPAERNMQAERLWKHGYISKAKLEAQKKVLELKKCTFQPTINEFPASAGIAGCEQTRSKGGGGANDAKHLSAGTDRAQRHRKADRFEELYHKGMQAKVRGETLRDERDREARLSILRSRMVSDHHFRRRVELDPSLAERFMKSLVV</sequence>
<feature type="compositionally biased region" description="Low complexity" evidence="2">
    <location>
        <begin position="328"/>
        <end position="344"/>
    </location>
</feature>
<dbReference type="Proteomes" id="UP000274082">
    <property type="component" value="Chromosome 36"/>
</dbReference>
<dbReference type="VEuPathDB" id="TriTrypDB:LdBPK_361550.1"/>
<feature type="compositionally biased region" description="Polar residues" evidence="2">
    <location>
        <begin position="98"/>
        <end position="129"/>
    </location>
</feature>
<reference evidence="3 4" key="1">
    <citation type="journal article" date="2018" name="Sci. Rep.">
        <title>A complete Leishmania donovani reference genome identifies novel genetic variations associated with virulence.</title>
        <authorList>
            <person name="Lypaczewski P."/>
            <person name="Hoshizaki J."/>
            <person name="Zhang W.-W."/>
            <person name="McCall L.-I."/>
            <person name="Torcivia-Rodriguez J."/>
            <person name="Simonyan V."/>
            <person name="Kaur A."/>
            <person name="Dewar K."/>
            <person name="Matlashewski G."/>
        </authorList>
    </citation>
    <scope>NUCLEOTIDE SEQUENCE [LARGE SCALE GENOMIC DNA]</scope>
    <source>
        <strain evidence="3 4">LdCL</strain>
    </source>
</reference>
<accession>A0A3S7XAL5</accession>
<feature type="compositionally biased region" description="Basic residues" evidence="2">
    <location>
        <begin position="1012"/>
        <end position="1021"/>
    </location>
</feature>
<protein>
    <submittedName>
        <fullName evidence="3">Uncharacterized protein</fullName>
    </submittedName>
</protein>
<feature type="region of interest" description="Disordered" evidence="2">
    <location>
        <begin position="1112"/>
        <end position="1135"/>
    </location>
</feature>
<feature type="coiled-coil region" evidence="1">
    <location>
        <begin position="809"/>
        <end position="836"/>
    </location>
</feature>
<dbReference type="EMBL" id="CP029535">
    <property type="protein sequence ID" value="AYU83500.1"/>
    <property type="molecule type" value="Genomic_DNA"/>
</dbReference>
<name>A0A3S7XAL5_LEIDO</name>
<dbReference type="OrthoDB" id="245575at2759"/>
<evidence type="ECO:0000313" key="3">
    <source>
        <dbReference type="EMBL" id="AYU83500.1"/>
    </source>
</evidence>
<feature type="region of interest" description="Disordered" evidence="2">
    <location>
        <begin position="570"/>
        <end position="589"/>
    </location>
</feature>
<feature type="compositionally biased region" description="Basic and acidic residues" evidence="2">
    <location>
        <begin position="439"/>
        <end position="451"/>
    </location>
</feature>
<feature type="compositionally biased region" description="Basic and acidic residues" evidence="2">
    <location>
        <begin position="1028"/>
        <end position="1043"/>
    </location>
</feature>
<evidence type="ECO:0000256" key="1">
    <source>
        <dbReference type="SAM" id="Coils"/>
    </source>
</evidence>
<feature type="compositionally biased region" description="Polar residues" evidence="2">
    <location>
        <begin position="224"/>
        <end position="239"/>
    </location>
</feature>
<evidence type="ECO:0000256" key="2">
    <source>
        <dbReference type="SAM" id="MobiDB-lite"/>
    </source>
</evidence>
<proteinExistence type="predicted"/>
<dbReference type="AlphaFoldDB" id="A0A3S7XAL5"/>